<name>A0A8H5B4C4_9AGAR</name>
<reference evidence="2 3" key="1">
    <citation type="journal article" date="2020" name="ISME J.">
        <title>Uncovering the hidden diversity of litter-decomposition mechanisms in mushroom-forming fungi.</title>
        <authorList>
            <person name="Floudas D."/>
            <person name="Bentzer J."/>
            <person name="Ahren D."/>
            <person name="Johansson T."/>
            <person name="Persson P."/>
            <person name="Tunlid A."/>
        </authorList>
    </citation>
    <scope>NUCLEOTIDE SEQUENCE [LARGE SCALE GENOMIC DNA]</scope>
    <source>
        <strain evidence="2 3">CBS 101986</strain>
    </source>
</reference>
<keyword evidence="1" id="KW-0812">Transmembrane</keyword>
<evidence type="ECO:0000313" key="3">
    <source>
        <dbReference type="Proteomes" id="UP000567179"/>
    </source>
</evidence>
<sequence>MMVLYIKIYQHEIFLHRFYPETRGCIVGCIGSLCTSMFVAFWIPFGVLESIVLFLTAWKSLQSLREIRAIGGKTTVINIVMRDGILYYIGISIGMIITFHLNPFAPDLIIPVFKSLQISICSRLMLNLRGVLDTSVGSSQIMSGPQATLLDLDSFRRIEDQGRYDEDEIQYHTRLTVSRTQISAR</sequence>
<keyword evidence="1" id="KW-1133">Transmembrane helix</keyword>
<protein>
    <submittedName>
        <fullName evidence="2">Uncharacterized protein</fullName>
    </submittedName>
</protein>
<proteinExistence type="predicted"/>
<accession>A0A8H5B4C4</accession>
<gene>
    <name evidence="2" type="ORF">D9619_006768</name>
</gene>
<keyword evidence="3" id="KW-1185">Reference proteome</keyword>
<organism evidence="2 3">
    <name type="scientific">Psilocybe cf. subviscida</name>
    <dbReference type="NCBI Taxonomy" id="2480587"/>
    <lineage>
        <taxon>Eukaryota</taxon>
        <taxon>Fungi</taxon>
        <taxon>Dikarya</taxon>
        <taxon>Basidiomycota</taxon>
        <taxon>Agaricomycotina</taxon>
        <taxon>Agaricomycetes</taxon>
        <taxon>Agaricomycetidae</taxon>
        <taxon>Agaricales</taxon>
        <taxon>Agaricineae</taxon>
        <taxon>Strophariaceae</taxon>
        <taxon>Psilocybe</taxon>
    </lineage>
</organism>
<dbReference type="AlphaFoldDB" id="A0A8H5B4C4"/>
<dbReference type="OrthoDB" id="3354157at2759"/>
<dbReference type="Proteomes" id="UP000567179">
    <property type="component" value="Unassembled WGS sequence"/>
</dbReference>
<evidence type="ECO:0000313" key="2">
    <source>
        <dbReference type="EMBL" id="KAF5316320.1"/>
    </source>
</evidence>
<evidence type="ECO:0000256" key="1">
    <source>
        <dbReference type="SAM" id="Phobius"/>
    </source>
</evidence>
<feature type="transmembrane region" description="Helical" evidence="1">
    <location>
        <begin position="85"/>
        <end position="102"/>
    </location>
</feature>
<dbReference type="EMBL" id="JAACJJ010000042">
    <property type="protein sequence ID" value="KAF5316320.1"/>
    <property type="molecule type" value="Genomic_DNA"/>
</dbReference>
<comment type="caution">
    <text evidence="2">The sequence shown here is derived from an EMBL/GenBank/DDBJ whole genome shotgun (WGS) entry which is preliminary data.</text>
</comment>
<keyword evidence="1" id="KW-0472">Membrane</keyword>